<comment type="caution">
    <text evidence="4">The sequence shown here is derived from an EMBL/GenBank/DDBJ whole genome shotgun (WGS) entry which is preliminary data.</text>
</comment>
<evidence type="ECO:0000256" key="2">
    <source>
        <dbReference type="SAM" id="Phobius"/>
    </source>
</evidence>
<dbReference type="Proteomes" id="UP000243640">
    <property type="component" value="Unassembled WGS sequence"/>
</dbReference>
<reference evidence="5 7" key="2">
    <citation type="submission" date="2019-03" db="EMBL/GenBank/DDBJ databases">
        <title>Genomic Encyclopedia of Archaeal and Bacterial Type Strains, Phase II (KMG-II): from individual species to whole genera.</title>
        <authorList>
            <person name="Goeker M."/>
        </authorList>
    </citation>
    <scope>NUCLEOTIDE SEQUENCE [LARGE SCALE GENOMIC DNA]</scope>
    <source>
        <strain evidence="5 7">DSM 15594</strain>
    </source>
</reference>
<keyword evidence="2" id="KW-0812">Transmembrane</keyword>
<evidence type="ECO:0000313" key="6">
    <source>
        <dbReference type="Proteomes" id="UP000243640"/>
    </source>
</evidence>
<proteinExistence type="predicted"/>
<dbReference type="OrthoDB" id="5432325at2"/>
<evidence type="ECO:0000256" key="1">
    <source>
        <dbReference type="SAM" id="MobiDB-lite"/>
    </source>
</evidence>
<keyword evidence="2" id="KW-0472">Membrane</keyword>
<dbReference type="EMBL" id="NQJF01000013">
    <property type="protein sequence ID" value="OYD22722.1"/>
    <property type="molecule type" value="Genomic_DNA"/>
</dbReference>
<dbReference type="GO" id="GO:0015627">
    <property type="term" value="C:type II protein secretion system complex"/>
    <property type="evidence" value="ECO:0007669"/>
    <property type="project" value="InterPro"/>
</dbReference>
<dbReference type="Proteomes" id="UP000295058">
    <property type="component" value="Unassembled WGS sequence"/>
</dbReference>
<reference evidence="4 6" key="1">
    <citation type="submission" date="2017-08" db="EMBL/GenBank/DDBJ databases">
        <title>Draft Genome Sequence of the Marine Bacterium Oceanimonas baumannii ATCC 700832.</title>
        <authorList>
            <person name="Mcclelland W.D."/>
            <person name="Brennan M.A."/>
            <person name="Trachtenberg A.M."/>
            <person name="Maclea K.S."/>
        </authorList>
    </citation>
    <scope>NUCLEOTIDE SEQUENCE [LARGE SCALE GENOMIC DNA]</scope>
    <source>
        <strain evidence="4 6">ATCC 700832</strain>
    </source>
</reference>
<feature type="compositionally biased region" description="Polar residues" evidence="1">
    <location>
        <begin position="134"/>
        <end position="157"/>
    </location>
</feature>
<accession>A0A235CDW2</accession>
<protein>
    <submittedName>
        <fullName evidence="5">General secretion pathway protein B</fullName>
    </submittedName>
</protein>
<evidence type="ECO:0000313" key="7">
    <source>
        <dbReference type="Proteomes" id="UP000295058"/>
    </source>
</evidence>
<organism evidence="4 6">
    <name type="scientific">Oceanimonas baumannii</name>
    <dbReference type="NCBI Taxonomy" id="129578"/>
    <lineage>
        <taxon>Bacteria</taxon>
        <taxon>Pseudomonadati</taxon>
        <taxon>Pseudomonadota</taxon>
        <taxon>Gammaproteobacteria</taxon>
        <taxon>Aeromonadales</taxon>
        <taxon>Aeromonadaceae</taxon>
        <taxon>Oceanimonas</taxon>
    </lineage>
</organism>
<dbReference type="EMBL" id="SODO01000010">
    <property type="protein sequence ID" value="TDW57687.1"/>
    <property type="molecule type" value="Genomic_DNA"/>
</dbReference>
<feature type="region of interest" description="Disordered" evidence="1">
    <location>
        <begin position="89"/>
        <end position="160"/>
    </location>
</feature>
<evidence type="ECO:0000313" key="5">
    <source>
        <dbReference type="EMBL" id="TDW57687.1"/>
    </source>
</evidence>
<keyword evidence="2" id="KW-1133">Transmembrane helix</keyword>
<feature type="transmembrane region" description="Helical" evidence="2">
    <location>
        <begin position="43"/>
        <end position="65"/>
    </location>
</feature>
<dbReference type="AlphaFoldDB" id="A0A235CDW2"/>
<dbReference type="InterPro" id="IPR032389">
    <property type="entry name" value="GspB_C"/>
</dbReference>
<sequence length="242" mass="26074">MSYILDALKQSERRRNRQTPEAVLPEPAGAPPPRRPPLYRRRLFRLLMIIVLAMLIGLGLARFAARWLELPPVAEPAPQAQIPVIPDTSEGIAVTPPQPARQPIVISSSSNSPRILVEEPPAVSLNEPEPTPAQREQTTQAAPTNANVPAGSLSQAPPSEPVFDPGVPDIRELPASIRSRLPPLILSVHIYSPDPAARMANINGQMLREGQNVGSLGIERITPKGVVLSFQGNEFHLGSVGG</sequence>
<keyword evidence="7" id="KW-1185">Reference proteome</keyword>
<gene>
    <name evidence="4" type="ORF">B6S09_14735</name>
    <name evidence="5" type="ORF">LY04_02552</name>
</gene>
<dbReference type="Pfam" id="PF16537">
    <property type="entry name" value="T2SSB"/>
    <property type="match status" value="1"/>
</dbReference>
<dbReference type="RefSeq" id="WP_094279258.1">
    <property type="nucleotide sequence ID" value="NZ_NQJF01000013.1"/>
</dbReference>
<name>A0A235CDW2_9GAMM</name>
<feature type="region of interest" description="Disordered" evidence="1">
    <location>
        <begin position="9"/>
        <end position="35"/>
    </location>
</feature>
<feature type="domain" description="Type II secretion system protein GspB C-terminal" evidence="3">
    <location>
        <begin position="181"/>
        <end position="237"/>
    </location>
</feature>
<evidence type="ECO:0000313" key="4">
    <source>
        <dbReference type="EMBL" id="OYD22722.1"/>
    </source>
</evidence>
<evidence type="ECO:0000259" key="3">
    <source>
        <dbReference type="Pfam" id="PF16537"/>
    </source>
</evidence>